<dbReference type="AlphaFoldDB" id="A0A9D1NB65"/>
<dbReference type="EMBL" id="DVOH01000016">
    <property type="protein sequence ID" value="HIU99893.1"/>
    <property type="molecule type" value="Genomic_DNA"/>
</dbReference>
<reference evidence="2" key="1">
    <citation type="submission" date="2020-10" db="EMBL/GenBank/DDBJ databases">
        <authorList>
            <person name="Gilroy R."/>
        </authorList>
    </citation>
    <scope>NUCLEOTIDE SEQUENCE</scope>
    <source>
        <strain evidence="2">23406</strain>
    </source>
</reference>
<evidence type="ECO:0000259" key="1">
    <source>
        <dbReference type="Pfam" id="PF02026"/>
    </source>
</evidence>
<feature type="domain" description="Ryanodine receptor Ryr" evidence="1">
    <location>
        <begin position="479"/>
        <end position="550"/>
    </location>
</feature>
<comment type="caution">
    <text evidence="2">The sequence shown here is derived from an EMBL/GenBank/DDBJ whole genome shotgun (WGS) entry which is preliminary data.</text>
</comment>
<dbReference type="SUPFAM" id="SSF102405">
    <property type="entry name" value="MCP/YpsA-like"/>
    <property type="match status" value="1"/>
</dbReference>
<name>A0A9D1NB65_9FIRM</name>
<evidence type="ECO:0000313" key="3">
    <source>
        <dbReference type="Proteomes" id="UP000886891"/>
    </source>
</evidence>
<proteinExistence type="predicted"/>
<dbReference type="Pfam" id="PF02026">
    <property type="entry name" value="RyR"/>
    <property type="match status" value="1"/>
</dbReference>
<accession>A0A9D1NB65</accession>
<dbReference type="InterPro" id="IPR003032">
    <property type="entry name" value="Ryanodine_rcpt"/>
</dbReference>
<gene>
    <name evidence="2" type="ORF">IAB14_02115</name>
</gene>
<organism evidence="2 3">
    <name type="scientific">Candidatus Stercoripulliclostridium merdipullorum</name>
    <dbReference type="NCBI Taxonomy" id="2840952"/>
    <lineage>
        <taxon>Bacteria</taxon>
        <taxon>Bacillati</taxon>
        <taxon>Bacillota</taxon>
        <taxon>Clostridia</taxon>
        <taxon>Eubacteriales</taxon>
        <taxon>Candidatus Stercoripulliclostridium</taxon>
    </lineage>
</organism>
<dbReference type="Gene3D" id="3.40.50.450">
    <property type="match status" value="1"/>
</dbReference>
<protein>
    <recommendedName>
        <fullName evidence="1">Ryanodine receptor Ryr domain-containing protein</fullName>
    </recommendedName>
</protein>
<sequence>MTNFNHLVRSFFGRIAATKTGAAAEKINGIAYALDCFLQTGNKEDALVVYYAFCEAFDVFGEGYSANTRTMLEVLCEYESVAGAVNMKHRDHYGHSAYVFALGIALYENGGVAATEIRRALFDDETFLYRWGCVSLFHDVGYPFEMAYESIKSYSTRMDPEGDPRRFAPSVGYCRLDRFNALSEEESALLAAVYPDAAFRAADEALFRRLTDLFGEGVGSFDAFRKRAEAPEDPFMDHAYFGAVVLLKRLLHKIAGQTAAKDDRKAATAAALDLGTAILLHNSFYRYGVEARCNCSPEALAACHPLAYFLMIADEIQCWDRDAYGIESKKEVQPWGLDFEVRGDRLCLTYLFDAADRTVDGVFAHKLGKTLTWLLGEGYDNIKIGTEVRRRKKPKRDAFSTEFFGSLIESAVITHAGYLYSLAQDAVRKHAVSDWDGLSPAMKLSNIAQVKSYPAYLAAIGCYARKQSSDAAPVEALTEEEVERIASLEHDRWIKFQEAAGWRYGPERNDAEKIHDCMVAYEELPESVKEYDRAVARRLIDVYRRCGLTVYRKRRKEGALRPGCYRIAVVGHRDWDENEREGIERKLTALFAELKEREAAPVVVTGLADGADQLAAECALRCGLEIEAVFPARFFEFRKTIAAEDKFADLIGKLSDLTLAVQAEGDENEYQSVLRTILDRSDEAVALWDGEARGGAGGTYDAVKQCRRRKIPLAVIATPRKSRHPN</sequence>
<evidence type="ECO:0000313" key="2">
    <source>
        <dbReference type="EMBL" id="HIU99893.1"/>
    </source>
</evidence>
<reference evidence="2" key="2">
    <citation type="journal article" date="2021" name="PeerJ">
        <title>Extensive microbial diversity within the chicken gut microbiome revealed by metagenomics and culture.</title>
        <authorList>
            <person name="Gilroy R."/>
            <person name="Ravi A."/>
            <person name="Getino M."/>
            <person name="Pursley I."/>
            <person name="Horton D.L."/>
            <person name="Alikhan N.F."/>
            <person name="Baker D."/>
            <person name="Gharbi K."/>
            <person name="Hall N."/>
            <person name="Watson M."/>
            <person name="Adriaenssens E.M."/>
            <person name="Foster-Nyarko E."/>
            <person name="Jarju S."/>
            <person name="Secka A."/>
            <person name="Antonio M."/>
            <person name="Oren A."/>
            <person name="Chaudhuri R.R."/>
            <person name="La Ragione R."/>
            <person name="Hildebrand F."/>
            <person name="Pallen M.J."/>
        </authorList>
    </citation>
    <scope>NUCLEOTIDE SEQUENCE</scope>
    <source>
        <strain evidence="2">23406</strain>
    </source>
</reference>
<dbReference type="Gene3D" id="6.20.350.10">
    <property type="match status" value="1"/>
</dbReference>
<dbReference type="Proteomes" id="UP000886891">
    <property type="component" value="Unassembled WGS sequence"/>
</dbReference>